<dbReference type="EMBL" id="GCKF01034373">
    <property type="protein sequence ID" value="JAG97245.1"/>
    <property type="molecule type" value="Transcribed_RNA"/>
</dbReference>
<dbReference type="SUPFAM" id="SSF53167">
    <property type="entry name" value="Purine and uridine phosphorylases"/>
    <property type="match status" value="1"/>
</dbReference>
<name>A0A0D6R5S5_ARACU</name>
<dbReference type="InterPro" id="IPR000845">
    <property type="entry name" value="Nucleoside_phosphorylase_d"/>
</dbReference>
<dbReference type="GO" id="GO:0003824">
    <property type="term" value="F:catalytic activity"/>
    <property type="evidence" value="ECO:0007669"/>
    <property type="project" value="InterPro"/>
</dbReference>
<dbReference type="Gene3D" id="3.40.50.1580">
    <property type="entry name" value="Nucleoside phosphorylase domain"/>
    <property type="match status" value="1"/>
</dbReference>
<feature type="domain" description="Nucleoside phosphorylase" evidence="2">
    <location>
        <begin position="44"/>
        <end position="328"/>
    </location>
</feature>
<evidence type="ECO:0000256" key="1">
    <source>
        <dbReference type="SAM" id="SignalP"/>
    </source>
</evidence>
<dbReference type="AlphaFoldDB" id="A0A0D6R5S5"/>
<dbReference type="CDD" id="cd09008">
    <property type="entry name" value="MTAN"/>
    <property type="match status" value="1"/>
</dbReference>
<dbReference type="PANTHER" id="PTHR21234:SF30">
    <property type="entry name" value="PHOSPHORYLASE SUPERFAMILY PROTEIN"/>
    <property type="match status" value="1"/>
</dbReference>
<dbReference type="GO" id="GO:0009116">
    <property type="term" value="P:nucleoside metabolic process"/>
    <property type="evidence" value="ECO:0007669"/>
    <property type="project" value="InterPro"/>
</dbReference>
<feature type="signal peptide" evidence="1">
    <location>
        <begin position="1"/>
        <end position="24"/>
    </location>
</feature>
<protein>
    <recommendedName>
        <fullName evidence="2">Nucleoside phosphorylase domain-containing protein</fullName>
    </recommendedName>
</protein>
<reference evidence="3" key="1">
    <citation type="submission" date="2015-03" db="EMBL/GenBank/DDBJ databases">
        <title>A transcriptome of Araucaria cunninghamii, an australian fine timber species.</title>
        <authorList>
            <person name="Jing Yi C.J.Y."/>
            <person name="Yin San L.Y.S."/>
            <person name="Abdul Karim S.S."/>
            <person name="Wan Azmi N.N."/>
            <person name="Hercus R.R."/>
            <person name="Croft L.L."/>
        </authorList>
    </citation>
    <scope>NUCLEOTIDE SEQUENCE</scope>
    <source>
        <strain evidence="3">MI0301</strain>
        <tissue evidence="3">Leaf</tissue>
    </source>
</reference>
<evidence type="ECO:0000313" key="3">
    <source>
        <dbReference type="EMBL" id="JAG97245.1"/>
    </source>
</evidence>
<sequence length="336" mass="36860">MEGKSAVFACAIVQVLLWAHEGAALVANKEALKRVHQINKEGPRIALVTVYPPEEAAFIETKVLIPHPKHPWVDLSGRRFRIGTIYGKRVVYVRCGVGMWNAGVTTQMLADLFNIAGVVHFGIAGNANNSLSIGDVTVPKYVAHLGIWEWLKVNGQTEANNVGNLMVGDYNVPQNNRTNLLGKISYVPEEFYSETGKPNVPEDLLFAETSSDWLKFASTIEGLKLESCLNKTVCLPRPANMVFGQRASTANIFVDNSAYRDFLVRHFHVSSVDEESAAVVMTCLSNKVKVIVFRGLSDLAGSQQGENAIHKFGPLAASNAVIATLEFIKEFPFSEL</sequence>
<organism evidence="3">
    <name type="scientific">Araucaria cunninghamii</name>
    <name type="common">Hoop pine</name>
    <name type="synonym">Moreton Bay pine</name>
    <dbReference type="NCBI Taxonomy" id="56994"/>
    <lineage>
        <taxon>Eukaryota</taxon>
        <taxon>Viridiplantae</taxon>
        <taxon>Streptophyta</taxon>
        <taxon>Embryophyta</taxon>
        <taxon>Tracheophyta</taxon>
        <taxon>Spermatophyta</taxon>
        <taxon>Pinopsida</taxon>
        <taxon>Pinidae</taxon>
        <taxon>Conifers II</taxon>
        <taxon>Araucariales</taxon>
        <taxon>Araucariaceae</taxon>
        <taxon>Araucaria</taxon>
    </lineage>
</organism>
<dbReference type="PANTHER" id="PTHR21234">
    <property type="entry name" value="PURINE NUCLEOSIDE PHOSPHORYLASE"/>
    <property type="match status" value="1"/>
</dbReference>
<proteinExistence type="predicted"/>
<keyword evidence="1" id="KW-0732">Signal</keyword>
<accession>A0A0D6R5S5</accession>
<dbReference type="InterPro" id="IPR035994">
    <property type="entry name" value="Nucleoside_phosphorylase_sf"/>
</dbReference>
<dbReference type="Pfam" id="PF01048">
    <property type="entry name" value="PNP_UDP_1"/>
    <property type="match status" value="1"/>
</dbReference>
<evidence type="ECO:0000259" key="2">
    <source>
        <dbReference type="Pfam" id="PF01048"/>
    </source>
</evidence>
<feature type="chain" id="PRO_5002311808" description="Nucleoside phosphorylase domain-containing protein" evidence="1">
    <location>
        <begin position="25"/>
        <end position="336"/>
    </location>
</feature>